<accession>A0A9P6ZM89</accession>
<evidence type="ECO:0000313" key="3">
    <source>
        <dbReference type="Proteomes" id="UP000714275"/>
    </source>
</evidence>
<evidence type="ECO:0000313" key="2">
    <source>
        <dbReference type="EMBL" id="KAG1771588.1"/>
    </source>
</evidence>
<name>A0A9P6ZM89_9AGAM</name>
<dbReference type="AlphaFoldDB" id="A0A9P6ZM89"/>
<keyword evidence="3" id="KW-1185">Reference proteome</keyword>
<gene>
    <name evidence="2" type="ORF">EV702DRAFT_1201902</name>
</gene>
<dbReference type="Pfam" id="PF20722">
    <property type="entry name" value="DUF6830"/>
    <property type="match status" value="1"/>
</dbReference>
<proteinExistence type="predicted"/>
<dbReference type="Proteomes" id="UP000714275">
    <property type="component" value="Unassembled WGS sequence"/>
</dbReference>
<dbReference type="OrthoDB" id="3232986at2759"/>
<protein>
    <recommendedName>
        <fullName evidence="1">DUF6830 domain-containing protein</fullName>
    </recommendedName>
</protein>
<organism evidence="2 3">
    <name type="scientific">Suillus placidus</name>
    <dbReference type="NCBI Taxonomy" id="48579"/>
    <lineage>
        <taxon>Eukaryota</taxon>
        <taxon>Fungi</taxon>
        <taxon>Dikarya</taxon>
        <taxon>Basidiomycota</taxon>
        <taxon>Agaricomycotina</taxon>
        <taxon>Agaricomycetes</taxon>
        <taxon>Agaricomycetidae</taxon>
        <taxon>Boletales</taxon>
        <taxon>Suillineae</taxon>
        <taxon>Suillaceae</taxon>
        <taxon>Suillus</taxon>
    </lineage>
</organism>
<reference evidence="2" key="1">
    <citation type="journal article" date="2020" name="New Phytol.">
        <title>Comparative genomics reveals dynamic genome evolution in host specialist ectomycorrhizal fungi.</title>
        <authorList>
            <person name="Lofgren L.A."/>
            <person name="Nguyen N.H."/>
            <person name="Vilgalys R."/>
            <person name="Ruytinx J."/>
            <person name="Liao H.L."/>
            <person name="Branco S."/>
            <person name="Kuo A."/>
            <person name="LaButti K."/>
            <person name="Lipzen A."/>
            <person name="Andreopoulos W."/>
            <person name="Pangilinan J."/>
            <person name="Riley R."/>
            <person name="Hundley H."/>
            <person name="Na H."/>
            <person name="Barry K."/>
            <person name="Grigoriev I.V."/>
            <person name="Stajich J.E."/>
            <person name="Kennedy P.G."/>
        </authorList>
    </citation>
    <scope>NUCLEOTIDE SEQUENCE</scope>
    <source>
        <strain evidence="2">DOB743</strain>
    </source>
</reference>
<dbReference type="InterPro" id="IPR049233">
    <property type="entry name" value="DUF6830"/>
</dbReference>
<comment type="caution">
    <text evidence="2">The sequence shown here is derived from an EMBL/GenBank/DDBJ whole genome shotgun (WGS) entry which is preliminary data.</text>
</comment>
<evidence type="ECO:0000259" key="1">
    <source>
        <dbReference type="Pfam" id="PF20722"/>
    </source>
</evidence>
<dbReference type="EMBL" id="JABBWD010000058">
    <property type="protein sequence ID" value="KAG1771588.1"/>
    <property type="molecule type" value="Genomic_DNA"/>
</dbReference>
<sequence length="233" mass="25982">MSLMNDMACSKLQDDDVGNDVDVDMDDDDDLPTELMATMKCPGHSRPITNYFAIAKILQHKEVGTVPLPLRTFVVGHMAFHLTYAPSIRSISIDDAAIKFGLSDLWPAIANFLCCDATHGQNHIHAIGGARRAGPTASLPFDKIQIWFKLRLQDMEFHDSNIIWPAQTLNCVPPSDVWNSGRYDSVIVNNQLGCLWPADGLCGHTVGQIRLIMHPVGKSNMDWSWKDCFLIYV</sequence>
<feature type="domain" description="DUF6830" evidence="1">
    <location>
        <begin position="50"/>
        <end position="207"/>
    </location>
</feature>